<proteinExistence type="predicted"/>
<gene>
    <name evidence="1" type="ORF">WJX73_006143</name>
</gene>
<organism evidence="1 2">
    <name type="scientific">Symbiochloris irregularis</name>
    <dbReference type="NCBI Taxonomy" id="706552"/>
    <lineage>
        <taxon>Eukaryota</taxon>
        <taxon>Viridiplantae</taxon>
        <taxon>Chlorophyta</taxon>
        <taxon>core chlorophytes</taxon>
        <taxon>Trebouxiophyceae</taxon>
        <taxon>Trebouxiales</taxon>
        <taxon>Trebouxiaceae</taxon>
        <taxon>Symbiochloris</taxon>
    </lineage>
</organism>
<dbReference type="AlphaFoldDB" id="A0AAW1NRS9"/>
<sequence>MRLGRCSALTLSVRTLSDVASATVFSELCGPAGISQFSAVSLLTSVRYPLRTFTTTGSGVSEAQVAGPEFDKSFDWSGSSDLSSKRLMPEDDDLFISPTEIDDEYAAGLAEQNYLAGLHKINVKGLKFNAPDIQNGRWLNYAVGMMGAFSQEEHDALWPNEVWHGKRSAYNLRDWYDLAQFLAEPSKELLEAHRDNLRRWAEDKKYHKKWVYHAMCNRWGPDPILSHGIRFD</sequence>
<reference evidence="1 2" key="1">
    <citation type="journal article" date="2024" name="Nat. Commun.">
        <title>Phylogenomics reveals the evolutionary origins of lichenization in chlorophyte algae.</title>
        <authorList>
            <person name="Puginier C."/>
            <person name="Libourel C."/>
            <person name="Otte J."/>
            <person name="Skaloud P."/>
            <person name="Haon M."/>
            <person name="Grisel S."/>
            <person name="Petersen M."/>
            <person name="Berrin J.G."/>
            <person name="Delaux P.M."/>
            <person name="Dal Grande F."/>
            <person name="Keller J."/>
        </authorList>
    </citation>
    <scope>NUCLEOTIDE SEQUENCE [LARGE SCALE GENOMIC DNA]</scope>
    <source>
        <strain evidence="1 2">SAG 2036</strain>
    </source>
</reference>
<evidence type="ECO:0000313" key="1">
    <source>
        <dbReference type="EMBL" id="KAK9791812.1"/>
    </source>
</evidence>
<accession>A0AAW1NRS9</accession>
<keyword evidence="2" id="KW-1185">Reference proteome</keyword>
<name>A0AAW1NRS9_9CHLO</name>
<dbReference type="EMBL" id="JALJOQ010000172">
    <property type="protein sequence ID" value="KAK9791812.1"/>
    <property type="molecule type" value="Genomic_DNA"/>
</dbReference>
<evidence type="ECO:0000313" key="2">
    <source>
        <dbReference type="Proteomes" id="UP001465755"/>
    </source>
</evidence>
<protein>
    <submittedName>
        <fullName evidence="1">Uncharacterized protein</fullName>
    </submittedName>
</protein>
<dbReference type="Proteomes" id="UP001465755">
    <property type="component" value="Unassembled WGS sequence"/>
</dbReference>
<comment type="caution">
    <text evidence="1">The sequence shown here is derived from an EMBL/GenBank/DDBJ whole genome shotgun (WGS) entry which is preliminary data.</text>
</comment>